<dbReference type="Gene3D" id="2.40.50.1020">
    <property type="entry name" value="LytTr DNA-binding domain"/>
    <property type="match status" value="1"/>
</dbReference>
<name>A0ABM9AR19_9BACT</name>
<accession>A0ABM9AR19</accession>
<comment type="caution">
    <text evidence="3">The sequence shown here is derived from an EMBL/GenBank/DDBJ whole genome shotgun (WGS) entry which is preliminary data.</text>
</comment>
<evidence type="ECO:0000313" key="3">
    <source>
        <dbReference type="EMBL" id="CAH0995718.1"/>
    </source>
</evidence>
<dbReference type="InterPro" id="IPR011006">
    <property type="entry name" value="CheY-like_superfamily"/>
</dbReference>
<dbReference type="RefSeq" id="WP_238806262.1">
    <property type="nucleotide sequence ID" value="NZ_CAKLPY010000001.1"/>
</dbReference>
<organism evidence="3 4">
    <name type="scientific">Emticicia aquatica</name>
    <dbReference type="NCBI Taxonomy" id="1681835"/>
    <lineage>
        <taxon>Bacteria</taxon>
        <taxon>Pseudomonadati</taxon>
        <taxon>Bacteroidota</taxon>
        <taxon>Cytophagia</taxon>
        <taxon>Cytophagales</taxon>
        <taxon>Leadbetterellaceae</taxon>
        <taxon>Emticicia</taxon>
    </lineage>
</organism>
<evidence type="ECO:0000259" key="2">
    <source>
        <dbReference type="PROSITE" id="PS50110"/>
    </source>
</evidence>
<dbReference type="Gene3D" id="3.40.50.2300">
    <property type="match status" value="1"/>
</dbReference>
<dbReference type="PROSITE" id="PS50110">
    <property type="entry name" value="RESPONSE_REGULATORY"/>
    <property type="match status" value="1"/>
</dbReference>
<dbReference type="SUPFAM" id="SSF52172">
    <property type="entry name" value="CheY-like"/>
    <property type="match status" value="1"/>
</dbReference>
<dbReference type="InterPro" id="IPR007492">
    <property type="entry name" value="LytTR_DNA-bd_dom"/>
</dbReference>
<dbReference type="EMBL" id="CAKLPY010000001">
    <property type="protein sequence ID" value="CAH0995718.1"/>
    <property type="molecule type" value="Genomic_DNA"/>
</dbReference>
<proteinExistence type="predicted"/>
<dbReference type="Pfam" id="PF04397">
    <property type="entry name" value="LytTR"/>
    <property type="match status" value="1"/>
</dbReference>
<reference evidence="3" key="1">
    <citation type="submission" date="2021-12" db="EMBL/GenBank/DDBJ databases">
        <authorList>
            <person name="Rodrigo-Torres L."/>
            <person name="Arahal R. D."/>
            <person name="Lucena T."/>
        </authorList>
    </citation>
    <scope>NUCLEOTIDE SEQUENCE</scope>
    <source>
        <strain evidence="3">CECT 8858</strain>
    </source>
</reference>
<keyword evidence="4" id="KW-1185">Reference proteome</keyword>
<sequence length="237" mass="27750">MSKINCIAIDDEPFALEILADDIQKISFLNLLGKFSNPLDAWELIKDGKVDLIFLDIQMPVITGTQFLRTLPSPPMVIFTTAYQQYALEGYDLNVIDYLLKPIPFDRFLKAVNKAEELFRLRLKENVVPVLDENNYFFIHAEYKQIKIYFDDVLYIEGLKDYVKIFLKNQPKPILTRLNLKMMEKKLPSNTFCRVHHSFIVSLPKITSFQKTKLLIDKQEIPIGKKFTELFEQKYSN</sequence>
<feature type="domain" description="Response regulatory" evidence="2">
    <location>
        <begin position="5"/>
        <end position="116"/>
    </location>
</feature>
<dbReference type="InterPro" id="IPR046947">
    <property type="entry name" value="LytR-like"/>
</dbReference>
<feature type="modified residue" description="4-aspartylphosphate" evidence="1">
    <location>
        <position position="56"/>
    </location>
</feature>
<evidence type="ECO:0000256" key="1">
    <source>
        <dbReference type="PROSITE-ProRule" id="PRU00169"/>
    </source>
</evidence>
<keyword evidence="1" id="KW-0597">Phosphoprotein</keyword>
<gene>
    <name evidence="3" type="primary">ypdB_4</name>
    <name evidence="3" type="ORF">EMA8858_01843</name>
</gene>
<dbReference type="SMART" id="SM00448">
    <property type="entry name" value="REC"/>
    <property type="match status" value="1"/>
</dbReference>
<dbReference type="PANTHER" id="PTHR37299:SF1">
    <property type="entry name" value="STAGE 0 SPORULATION PROTEIN A HOMOLOG"/>
    <property type="match status" value="1"/>
</dbReference>
<dbReference type="SMART" id="SM00850">
    <property type="entry name" value="LytTR"/>
    <property type="match status" value="1"/>
</dbReference>
<dbReference type="InterPro" id="IPR001789">
    <property type="entry name" value="Sig_transdc_resp-reg_receiver"/>
</dbReference>
<dbReference type="PANTHER" id="PTHR37299">
    <property type="entry name" value="TRANSCRIPTIONAL REGULATOR-RELATED"/>
    <property type="match status" value="1"/>
</dbReference>
<dbReference type="Proteomes" id="UP000837932">
    <property type="component" value="Unassembled WGS sequence"/>
</dbReference>
<dbReference type="Pfam" id="PF00072">
    <property type="entry name" value="Response_reg"/>
    <property type="match status" value="1"/>
</dbReference>
<evidence type="ECO:0000313" key="4">
    <source>
        <dbReference type="Proteomes" id="UP000837932"/>
    </source>
</evidence>
<protein>
    <submittedName>
        <fullName evidence="3">Transcriptional regulatory protein YpdB</fullName>
    </submittedName>
</protein>